<feature type="binding site" evidence="8">
    <location>
        <position position="236"/>
    </location>
    <ligand>
        <name>Zn(2+)</name>
        <dbReference type="ChEBI" id="CHEBI:29105"/>
        <label>1</label>
    </ligand>
</feature>
<dbReference type="PANTHER" id="PTHR32481">
    <property type="entry name" value="AMINOPEPTIDASE"/>
    <property type="match status" value="1"/>
</dbReference>
<dbReference type="GO" id="GO:0046872">
    <property type="term" value="F:metal ion binding"/>
    <property type="evidence" value="ECO:0007669"/>
    <property type="project" value="UniProtKB-UniRule"/>
</dbReference>
<dbReference type="EMBL" id="QOHO01000107">
    <property type="protein sequence ID" value="RFZ76037.1"/>
    <property type="molecule type" value="Genomic_DNA"/>
</dbReference>
<evidence type="ECO:0000256" key="4">
    <source>
        <dbReference type="ARBA" id="ARBA00022723"/>
    </source>
</evidence>
<feature type="binding site" evidence="8">
    <location>
        <position position="214"/>
    </location>
    <ligand>
        <name>Zn(2+)</name>
        <dbReference type="ChEBI" id="CHEBI:29105"/>
        <label>2</label>
    </ligand>
</feature>
<keyword evidence="3" id="KW-0645">Protease</keyword>
<reference evidence="9 10" key="1">
    <citation type="submission" date="2018-07" db="EMBL/GenBank/DDBJ databases">
        <title>New species, Clostridium PI-S10-A1B.</title>
        <authorList>
            <person name="Krishna G."/>
            <person name="Summeta K."/>
            <person name="Shikha S."/>
            <person name="Prabhu P.B."/>
            <person name="Suresh K."/>
        </authorList>
    </citation>
    <scope>NUCLEOTIDE SEQUENCE [LARGE SCALE GENOMIC DNA]</scope>
    <source>
        <strain evidence="9 10">PI-S10-A1B</strain>
    </source>
</reference>
<feature type="active site" description="Proton acceptor" evidence="7">
    <location>
        <position position="213"/>
    </location>
</feature>
<evidence type="ECO:0000256" key="3">
    <source>
        <dbReference type="ARBA" id="ARBA00022670"/>
    </source>
</evidence>
<sequence>MDIQMIEKLSNAFGPSGFEEDVVRTLAEYCGEFDISNDAMNNFYVRMPGVQSEKPVVQLDAHLDECGMMVQSILDNGALQMLLLGGFHLTSLPAHSVKIRTRSGKMVRGIICAKPVHFMTDSERSGQNLEIEKMYLDVGATSRQEAEEVFGIHIGDPIVPDVTFSYDKENGICFGKAFDNRAGCACIVDTMKQLYGERDSLPVNVVGAMAAQEEVGTRGAAVTAQIVKPDLAIVFEGSPSDDFFISAGQAQGQMKHGVQIRIVDKSYISNAQFIEYAEELAGKYGIKYQEAVRRGGSTNAGKISLTGKAVPCLVLGVPSRYVHSHYNFCALEDMEAASSLAASVIRGLDAERIRHICHQDLF</sequence>
<keyword evidence="2" id="KW-0031">Aminopeptidase</keyword>
<protein>
    <submittedName>
        <fullName evidence="9">M42 family peptidase</fullName>
    </submittedName>
</protein>
<feature type="binding site" evidence="8">
    <location>
        <position position="179"/>
    </location>
    <ligand>
        <name>Zn(2+)</name>
        <dbReference type="ChEBI" id="CHEBI:29105"/>
        <label>2</label>
    </ligand>
</feature>
<name>A0A3E2N4W5_9FIRM</name>
<comment type="caution">
    <text evidence="9">The sequence shown here is derived from an EMBL/GenBank/DDBJ whole genome shotgun (WGS) entry which is preliminary data.</text>
</comment>
<dbReference type="GO" id="GO:0006508">
    <property type="term" value="P:proteolysis"/>
    <property type="evidence" value="ECO:0007669"/>
    <property type="project" value="UniProtKB-KW"/>
</dbReference>
<proteinExistence type="inferred from homology"/>
<dbReference type="InterPro" id="IPR051464">
    <property type="entry name" value="Peptidase_M42_aminopept"/>
</dbReference>
<keyword evidence="4 8" id="KW-0479">Metal-binding</keyword>
<dbReference type="GO" id="GO:0004177">
    <property type="term" value="F:aminopeptidase activity"/>
    <property type="evidence" value="ECO:0007669"/>
    <property type="project" value="UniProtKB-UniRule"/>
</dbReference>
<feature type="binding site" evidence="8">
    <location>
        <position position="323"/>
    </location>
    <ligand>
        <name>Zn(2+)</name>
        <dbReference type="ChEBI" id="CHEBI:29105"/>
        <label>2</label>
    </ligand>
</feature>
<feature type="binding site" evidence="8">
    <location>
        <position position="179"/>
    </location>
    <ligand>
        <name>Zn(2+)</name>
        <dbReference type="ChEBI" id="CHEBI:29105"/>
        <label>1</label>
    </ligand>
</feature>
<dbReference type="Gene3D" id="2.40.30.40">
    <property type="entry name" value="Peptidase M42, domain 2"/>
    <property type="match status" value="1"/>
</dbReference>
<dbReference type="AlphaFoldDB" id="A0A3E2N4W5"/>
<evidence type="ECO:0000256" key="7">
    <source>
        <dbReference type="PIRSR" id="PIRSR001123-1"/>
    </source>
</evidence>
<accession>A0A3E2N4W5</accession>
<dbReference type="Proteomes" id="UP000260680">
    <property type="component" value="Unassembled WGS sequence"/>
</dbReference>
<comment type="cofactor">
    <cofactor evidence="8">
        <name>a divalent metal cation</name>
        <dbReference type="ChEBI" id="CHEBI:60240"/>
    </cofactor>
    <text evidence="8">Binds 2 divalent metal cations per subunit.</text>
</comment>
<evidence type="ECO:0000256" key="8">
    <source>
        <dbReference type="PIRSR" id="PIRSR001123-2"/>
    </source>
</evidence>
<feature type="binding site" evidence="8">
    <location>
        <position position="62"/>
    </location>
    <ligand>
        <name>Zn(2+)</name>
        <dbReference type="ChEBI" id="CHEBI:29105"/>
        <label>1</label>
    </ligand>
</feature>
<evidence type="ECO:0000313" key="9">
    <source>
        <dbReference type="EMBL" id="RFZ76037.1"/>
    </source>
</evidence>
<evidence type="ECO:0000256" key="2">
    <source>
        <dbReference type="ARBA" id="ARBA00022438"/>
    </source>
</evidence>
<dbReference type="PANTHER" id="PTHR32481:SF0">
    <property type="entry name" value="AMINOPEPTIDASE YPDE-RELATED"/>
    <property type="match status" value="1"/>
</dbReference>
<evidence type="ECO:0000256" key="5">
    <source>
        <dbReference type="ARBA" id="ARBA00022801"/>
    </source>
</evidence>
<dbReference type="PIRSF" id="PIRSF001123">
    <property type="entry name" value="PepA_GA"/>
    <property type="match status" value="1"/>
</dbReference>
<organism evidence="9 10">
    <name type="scientific">Lacrimispora amygdalina</name>
    <dbReference type="NCBI Taxonomy" id="253257"/>
    <lineage>
        <taxon>Bacteria</taxon>
        <taxon>Bacillati</taxon>
        <taxon>Bacillota</taxon>
        <taxon>Clostridia</taxon>
        <taxon>Lachnospirales</taxon>
        <taxon>Lachnospiraceae</taxon>
        <taxon>Lacrimispora</taxon>
    </lineage>
</organism>
<evidence type="ECO:0000313" key="10">
    <source>
        <dbReference type="Proteomes" id="UP000260680"/>
    </source>
</evidence>
<dbReference type="SUPFAM" id="SSF53187">
    <property type="entry name" value="Zn-dependent exopeptidases"/>
    <property type="match status" value="1"/>
</dbReference>
<gene>
    <name evidence="9" type="ORF">DS742_25915</name>
</gene>
<comment type="similarity">
    <text evidence="1 6">Belongs to the peptidase M42 family.</text>
</comment>
<dbReference type="Pfam" id="PF05343">
    <property type="entry name" value="Peptidase_M42"/>
    <property type="match status" value="1"/>
</dbReference>
<dbReference type="SUPFAM" id="SSF101821">
    <property type="entry name" value="Aminopeptidase/glucanase lid domain"/>
    <property type="match status" value="1"/>
</dbReference>
<dbReference type="Gene3D" id="3.40.630.10">
    <property type="entry name" value="Zn peptidases"/>
    <property type="match status" value="1"/>
</dbReference>
<dbReference type="InterPro" id="IPR023367">
    <property type="entry name" value="Peptidase_M42_dom2"/>
</dbReference>
<evidence type="ECO:0000256" key="1">
    <source>
        <dbReference type="ARBA" id="ARBA00006272"/>
    </source>
</evidence>
<dbReference type="OrthoDB" id="9772053at2"/>
<dbReference type="RefSeq" id="WP_117419812.1">
    <property type="nucleotide sequence ID" value="NZ_QOHO01000107.1"/>
</dbReference>
<keyword evidence="5" id="KW-0378">Hydrolase</keyword>
<evidence type="ECO:0000256" key="6">
    <source>
        <dbReference type="PIRNR" id="PIRNR001123"/>
    </source>
</evidence>
<dbReference type="InterPro" id="IPR008007">
    <property type="entry name" value="Peptidase_M42"/>
</dbReference>